<dbReference type="Pfam" id="PF19055">
    <property type="entry name" value="ABC2_membrane_7"/>
    <property type="match status" value="1"/>
</dbReference>
<evidence type="ECO:0000256" key="9">
    <source>
        <dbReference type="ARBA" id="ARBA00023136"/>
    </source>
</evidence>
<evidence type="ECO:0000313" key="13">
    <source>
        <dbReference type="EMBL" id="PPS10776.1"/>
    </source>
</evidence>
<evidence type="ECO:0000256" key="5">
    <source>
        <dbReference type="ARBA" id="ARBA00022737"/>
    </source>
</evidence>
<dbReference type="GO" id="GO:0005524">
    <property type="term" value="F:ATP binding"/>
    <property type="evidence" value="ECO:0007669"/>
    <property type="project" value="UniProtKB-KW"/>
</dbReference>
<reference evidence="13 14" key="1">
    <citation type="submission" date="2015-01" db="EMBL/GenBank/DDBJ databases">
        <title>Genome of allotetraploid Gossypium barbadense reveals genomic plasticity and fiber elongation in cotton evolution.</title>
        <authorList>
            <person name="Chen X."/>
            <person name="Liu X."/>
            <person name="Zhao B."/>
            <person name="Zheng H."/>
            <person name="Hu Y."/>
            <person name="Lu G."/>
            <person name="Yang C."/>
            <person name="Chen J."/>
            <person name="Shan C."/>
            <person name="Zhang L."/>
            <person name="Zhou Y."/>
            <person name="Wang L."/>
            <person name="Guo W."/>
            <person name="Bai Y."/>
            <person name="Ruan J."/>
            <person name="Shangguan X."/>
            <person name="Mao Y."/>
            <person name="Jiang J."/>
            <person name="Zhu Y."/>
            <person name="Lei J."/>
            <person name="Kang H."/>
            <person name="Chen S."/>
            <person name="He X."/>
            <person name="Wang R."/>
            <person name="Wang Y."/>
            <person name="Chen J."/>
            <person name="Wang L."/>
            <person name="Yu S."/>
            <person name="Wang B."/>
            <person name="Wei J."/>
            <person name="Song S."/>
            <person name="Lu X."/>
            <person name="Gao Z."/>
            <person name="Gu W."/>
            <person name="Deng X."/>
            <person name="Ma D."/>
            <person name="Wang S."/>
            <person name="Liang W."/>
            <person name="Fang L."/>
            <person name="Cai C."/>
            <person name="Zhu X."/>
            <person name="Zhou B."/>
            <person name="Zhang Y."/>
            <person name="Chen Z."/>
            <person name="Xu S."/>
            <person name="Zhu R."/>
            <person name="Wang S."/>
            <person name="Zhang T."/>
            <person name="Zhao G."/>
        </authorList>
    </citation>
    <scope>NUCLEOTIDE SEQUENCE [LARGE SCALE GENOMIC DNA]</scope>
    <source>
        <strain evidence="14">cv. Xinhai21</strain>
        <tissue evidence="13">Leaf</tissue>
    </source>
</reference>
<dbReference type="InterPro" id="IPR013525">
    <property type="entry name" value="ABC2_TM"/>
</dbReference>
<dbReference type="Proteomes" id="UP000239757">
    <property type="component" value="Unassembled WGS sequence"/>
</dbReference>
<proteinExistence type="inferred from homology"/>
<dbReference type="PROSITE" id="PS00211">
    <property type="entry name" value="ABC_TRANSPORTER_1"/>
    <property type="match status" value="1"/>
</dbReference>
<dbReference type="InterPro" id="IPR003439">
    <property type="entry name" value="ABC_transporter-like_ATP-bd"/>
</dbReference>
<dbReference type="Pfam" id="PF01061">
    <property type="entry name" value="ABC2_membrane"/>
    <property type="match status" value="1"/>
</dbReference>
<evidence type="ECO:0000256" key="3">
    <source>
        <dbReference type="ARBA" id="ARBA00022448"/>
    </source>
</evidence>
<feature type="compositionally biased region" description="Basic and acidic residues" evidence="10">
    <location>
        <begin position="1"/>
        <end position="13"/>
    </location>
</feature>
<evidence type="ECO:0000313" key="14">
    <source>
        <dbReference type="Proteomes" id="UP000239757"/>
    </source>
</evidence>
<feature type="transmembrane region" description="Helical" evidence="11">
    <location>
        <begin position="624"/>
        <end position="652"/>
    </location>
</feature>
<gene>
    <name evidence="13" type="ORF">GOBAR_AA09866</name>
</gene>
<protein>
    <recommendedName>
        <fullName evidence="12">ABC transporter domain-containing protein</fullName>
    </recommendedName>
</protein>
<keyword evidence="9 11" id="KW-0472">Membrane</keyword>
<evidence type="ECO:0000256" key="1">
    <source>
        <dbReference type="ARBA" id="ARBA00004141"/>
    </source>
</evidence>
<dbReference type="PANTHER" id="PTHR19241">
    <property type="entry name" value="ATP-BINDING CASSETTE TRANSPORTER"/>
    <property type="match status" value="1"/>
</dbReference>
<keyword evidence="5" id="KW-0677">Repeat</keyword>
<evidence type="ECO:0000259" key="12">
    <source>
        <dbReference type="PROSITE" id="PS50893"/>
    </source>
</evidence>
<name>A0A2P5Y5E5_GOSBA</name>
<evidence type="ECO:0000256" key="2">
    <source>
        <dbReference type="ARBA" id="ARBA00006012"/>
    </source>
</evidence>
<evidence type="ECO:0000256" key="4">
    <source>
        <dbReference type="ARBA" id="ARBA00022692"/>
    </source>
</evidence>
<evidence type="ECO:0000256" key="6">
    <source>
        <dbReference type="ARBA" id="ARBA00022741"/>
    </source>
</evidence>
<dbReference type="AlphaFoldDB" id="A0A2P5Y5E5"/>
<keyword evidence="7" id="KW-0067">ATP-binding</keyword>
<dbReference type="GO" id="GO:0016887">
    <property type="term" value="F:ATP hydrolysis activity"/>
    <property type="evidence" value="ECO:0007669"/>
    <property type="project" value="InterPro"/>
</dbReference>
<feature type="transmembrane region" description="Helical" evidence="11">
    <location>
        <begin position="584"/>
        <end position="604"/>
    </location>
</feature>
<feature type="transmembrane region" description="Helical" evidence="11">
    <location>
        <begin position="549"/>
        <end position="572"/>
    </location>
</feature>
<dbReference type="SUPFAM" id="SSF52540">
    <property type="entry name" value="P-loop containing nucleoside triphosphate hydrolases"/>
    <property type="match status" value="1"/>
</dbReference>
<dbReference type="FunFam" id="3.40.50.300:FF:000179">
    <property type="entry name" value="ABC transporter G family member 34"/>
    <property type="match status" value="1"/>
</dbReference>
<organism evidence="13 14">
    <name type="scientific">Gossypium barbadense</name>
    <name type="common">Sea Island cotton</name>
    <name type="synonym">Hibiscus barbadensis</name>
    <dbReference type="NCBI Taxonomy" id="3634"/>
    <lineage>
        <taxon>Eukaryota</taxon>
        <taxon>Viridiplantae</taxon>
        <taxon>Streptophyta</taxon>
        <taxon>Embryophyta</taxon>
        <taxon>Tracheophyta</taxon>
        <taxon>Spermatophyta</taxon>
        <taxon>Magnoliopsida</taxon>
        <taxon>eudicotyledons</taxon>
        <taxon>Gunneridae</taxon>
        <taxon>Pentapetalae</taxon>
        <taxon>rosids</taxon>
        <taxon>malvids</taxon>
        <taxon>Malvales</taxon>
        <taxon>Malvaceae</taxon>
        <taxon>Malvoideae</taxon>
        <taxon>Gossypium</taxon>
    </lineage>
</organism>
<dbReference type="Gene3D" id="3.40.50.300">
    <property type="entry name" value="P-loop containing nucleotide triphosphate hydrolases"/>
    <property type="match status" value="1"/>
</dbReference>
<dbReference type="EMBL" id="KZ663681">
    <property type="protein sequence ID" value="PPS10776.1"/>
    <property type="molecule type" value="Genomic_DNA"/>
</dbReference>
<dbReference type="GO" id="GO:0005886">
    <property type="term" value="C:plasma membrane"/>
    <property type="evidence" value="ECO:0007669"/>
    <property type="project" value="UniProtKB-ARBA"/>
</dbReference>
<dbReference type="InterPro" id="IPR017871">
    <property type="entry name" value="ABC_transporter-like_CS"/>
</dbReference>
<comment type="similarity">
    <text evidence="2">Belongs to the ABC transporter superfamily. ABCG family. PDR (TC 3.A.1.205) subfamily.</text>
</comment>
<keyword evidence="6" id="KW-0547">Nucleotide-binding</keyword>
<dbReference type="InterPro" id="IPR034001">
    <property type="entry name" value="ABCG_PDR_1"/>
</dbReference>
<dbReference type="SMART" id="SM00382">
    <property type="entry name" value="AAA"/>
    <property type="match status" value="1"/>
</dbReference>
<evidence type="ECO:0000256" key="8">
    <source>
        <dbReference type="ARBA" id="ARBA00022989"/>
    </source>
</evidence>
<evidence type="ECO:0000256" key="10">
    <source>
        <dbReference type="SAM" id="MobiDB-lite"/>
    </source>
</evidence>
<feature type="region of interest" description="Disordered" evidence="10">
    <location>
        <begin position="1"/>
        <end position="42"/>
    </location>
</feature>
<feature type="domain" description="ABC transporter" evidence="12">
    <location>
        <begin position="178"/>
        <end position="453"/>
    </location>
</feature>
<keyword evidence="4 11" id="KW-0812">Transmembrane</keyword>
<sequence>MEKNVVEATELERSMAMGSSTSFQDLRKRSDDDDDDEDNDVGDDEVELQWAAIERLPTFKRIRTSLFDQKLLNDGKDEALGKKVIDVTRLGALERRVFIDHLITIIDKDNLKLLKKLKERLARQEIKTSQATFRNSVGLELPKTDVRFKNLNVEAECKVVHGKPHIPTLWNTITNIFSAITNVNRCMSQPNKIKILNDVSGIINPSRMTLLLGPPGCGKTTFLQTLAGKHDPSLKVSGEISYNGYKLSEFVPQKTSAYINQYDLHISDMTVRETIDFSARCQGIGSRADILKELSRREKFLGIMPEPDLDTYMKAISVEGLKRTLQTDYILKILGLDSCGDTIVGDAMSRGISGGEKKRLTIGEMMVGPTKAFFMDEMSTGLDSSTTFQIVTCLQQLAHIIGATILISLLQPTPETFDLFDDIILMDEGKIVYNGPKSDVQEFFEYCGFKCPPRKGLADFLLEVLSQKDQAQYWFHRDQPHSYVSTDKFIAAFKEFHAGQRLNEELYAPFKITEDHKNALSFNIYSFEKWELFKACLTREWLLTKRNSFLYMFRSAQLVSLSLIVVTLFIRTQMKIDEFHARKYMACLFFGLLRILTSGVPELALTSSRLGIFHKQRDLYFYPAWAYSIPSAILRIPFSFLDTFIWTSLIYFGVGYSPEPERHCLNVASMPSWIKWCFWISPLSYTDIGISVNEFLSPRWQK</sequence>
<dbReference type="CDD" id="cd03233">
    <property type="entry name" value="ABCG_PDR_domain1"/>
    <property type="match status" value="1"/>
</dbReference>
<dbReference type="GO" id="GO:0140359">
    <property type="term" value="F:ABC-type transporter activity"/>
    <property type="evidence" value="ECO:0007669"/>
    <property type="project" value="InterPro"/>
</dbReference>
<dbReference type="PROSITE" id="PS50893">
    <property type="entry name" value="ABC_TRANSPORTER_2"/>
    <property type="match status" value="1"/>
</dbReference>
<dbReference type="InterPro" id="IPR043926">
    <property type="entry name" value="ABCG_dom"/>
</dbReference>
<dbReference type="Pfam" id="PF00005">
    <property type="entry name" value="ABC_tran"/>
    <property type="match status" value="1"/>
</dbReference>
<dbReference type="InterPro" id="IPR003593">
    <property type="entry name" value="AAA+_ATPase"/>
</dbReference>
<keyword evidence="8 11" id="KW-1133">Transmembrane helix</keyword>
<comment type="subcellular location">
    <subcellularLocation>
        <location evidence="1">Membrane</location>
        <topology evidence="1">Multi-pass membrane protein</topology>
    </subcellularLocation>
</comment>
<evidence type="ECO:0000256" key="11">
    <source>
        <dbReference type="SAM" id="Phobius"/>
    </source>
</evidence>
<dbReference type="InterPro" id="IPR027417">
    <property type="entry name" value="P-loop_NTPase"/>
</dbReference>
<feature type="compositionally biased region" description="Acidic residues" evidence="10">
    <location>
        <begin position="32"/>
        <end position="42"/>
    </location>
</feature>
<keyword evidence="3" id="KW-0813">Transport</keyword>
<evidence type="ECO:0000256" key="7">
    <source>
        <dbReference type="ARBA" id="ARBA00022840"/>
    </source>
</evidence>
<dbReference type="OrthoDB" id="991008at2759"/>
<accession>A0A2P5Y5E5</accession>